<dbReference type="AlphaFoldDB" id="A0A0M2HCP3"/>
<gene>
    <name evidence="1" type="ORF">RS82_02569</name>
</gene>
<evidence type="ECO:0008006" key="3">
    <source>
        <dbReference type="Google" id="ProtNLM"/>
    </source>
</evidence>
<evidence type="ECO:0000313" key="2">
    <source>
        <dbReference type="Proteomes" id="UP000034098"/>
    </source>
</evidence>
<dbReference type="OrthoDB" id="9815939at2"/>
<proteinExistence type="predicted"/>
<organism evidence="1 2">
    <name type="scientific">Microbacterium trichothecenolyticum</name>
    <name type="common">Aureobacterium trichothecenolyticum</name>
    <dbReference type="NCBI Taxonomy" id="69370"/>
    <lineage>
        <taxon>Bacteria</taxon>
        <taxon>Bacillati</taxon>
        <taxon>Actinomycetota</taxon>
        <taxon>Actinomycetes</taxon>
        <taxon>Micrococcales</taxon>
        <taxon>Microbacteriaceae</taxon>
        <taxon>Microbacterium</taxon>
    </lineage>
</organism>
<sequence>MVDPLQQLLSAGVVPQNPLPPTSRYAGVGTAQHVADAEPGVEPVPVAFLRRRLVPKPERFSTLYEVRCVEGDRRDLLAARHYGDPELWWRLADANGVIDPAGMAGPPGRVVRVTLPVDMRGADG</sequence>
<name>A0A0M2HCP3_MICTR</name>
<dbReference type="EMBL" id="JYJA01000036">
    <property type="protein sequence ID" value="KJL41952.1"/>
    <property type="molecule type" value="Genomic_DNA"/>
</dbReference>
<comment type="caution">
    <text evidence="1">The sequence shown here is derived from an EMBL/GenBank/DDBJ whole genome shotgun (WGS) entry which is preliminary data.</text>
</comment>
<keyword evidence="2" id="KW-1185">Reference proteome</keyword>
<accession>A0A0M2HCP3</accession>
<reference evidence="1 2" key="1">
    <citation type="submission" date="2015-02" db="EMBL/GenBank/DDBJ databases">
        <title>Draft genome sequences of ten Microbacterium spp. with emphasis on heavy metal contaminated environments.</title>
        <authorList>
            <person name="Corretto E."/>
        </authorList>
    </citation>
    <scope>NUCLEOTIDE SEQUENCE [LARGE SCALE GENOMIC DNA]</scope>
    <source>
        <strain evidence="1 2">DSM 8608</strain>
    </source>
</reference>
<evidence type="ECO:0000313" key="1">
    <source>
        <dbReference type="EMBL" id="KJL41952.1"/>
    </source>
</evidence>
<dbReference type="PATRIC" id="fig|69370.6.peg.2614"/>
<dbReference type="Proteomes" id="UP000034098">
    <property type="component" value="Unassembled WGS sequence"/>
</dbReference>
<protein>
    <recommendedName>
        <fullName evidence="3">LysM domain-containing protein</fullName>
    </recommendedName>
</protein>
<dbReference type="RefSeq" id="WP_045299951.1">
    <property type="nucleotide sequence ID" value="NZ_JYJA01000036.1"/>
</dbReference>